<dbReference type="SMART" id="SM00382">
    <property type="entry name" value="AAA"/>
    <property type="match status" value="1"/>
</dbReference>
<organism evidence="2 3">
    <name type="scientific">Rahnella aquatilis (strain ATCC 33071 / DSM 4594 / JCM 1683 / NBRC 105701 / NCIMB 13365 / CIP 78.65)</name>
    <dbReference type="NCBI Taxonomy" id="745277"/>
    <lineage>
        <taxon>Bacteria</taxon>
        <taxon>Pseudomonadati</taxon>
        <taxon>Pseudomonadota</taxon>
        <taxon>Gammaproteobacteria</taxon>
        <taxon>Enterobacterales</taxon>
        <taxon>Yersiniaceae</taxon>
        <taxon>Rahnella</taxon>
    </lineage>
</organism>
<dbReference type="Gene3D" id="3.40.50.300">
    <property type="entry name" value="P-loop containing nucleotide triphosphate hydrolases"/>
    <property type="match status" value="1"/>
</dbReference>
<dbReference type="EMBL" id="CP003244">
    <property type="protein sequence ID" value="AEX52514.1"/>
    <property type="molecule type" value="Genomic_DNA"/>
</dbReference>
<protein>
    <recommendedName>
        <fullName evidence="1">AAA+ ATPase domain-containing protein</fullName>
    </recommendedName>
</protein>
<sequence>MELTPFYIVSYTSDRIMLPLHDVADGKSGPKVSVIIGPNGSGKSSAIASLVDELEVMYLLLTSSKDNFKKLRHPKQAEIEFRYGGDIFKIMRDGLVLTALKNEVTIDIDRDSFPKHALAVAHLPTDKFRFSRNDDNLFYRYLGLRQATNMVTTGALEAKVISSLLNQSQCSSYHQALEEWLKVLNVGGDFEIEFRGLNTDVFHMGEIKDLNSISRRIQYRSVEDYINHLQETVDASITESSITMFLSIFGKICKELGEENLDSKGKRKNYILPLNLLIDDSKIDSISWDLGVEIIRKLRISDEIRLIVSKNGEKKAFSDLSSGERCVIGTVARLFEFATERCVIAIDEPEVSLHPSWQIKYIPTLMKAMKHLKSAHVLIATHSHFLVSDVDESSSLIIASNNDVGQIQFDRFDGDVYGRTPDNILYRVFGVGAATNFYVEHDLSEALQILSEPENMNFVKLKEIRRRLNRVSADDNPAFNEILNIIDKSLEGVNDAKN</sequence>
<dbReference type="Pfam" id="PF13304">
    <property type="entry name" value="AAA_21"/>
    <property type="match status" value="1"/>
</dbReference>
<accession>H2IRL3</accession>
<dbReference type="GO" id="GO:0016887">
    <property type="term" value="F:ATP hydrolysis activity"/>
    <property type="evidence" value="ECO:0007669"/>
    <property type="project" value="InterPro"/>
</dbReference>
<dbReference type="RefSeq" id="WP_015697663.1">
    <property type="nucleotide sequence ID" value="NC_016818.1"/>
</dbReference>
<proteinExistence type="predicted"/>
<dbReference type="Proteomes" id="UP000009010">
    <property type="component" value="Chromosome"/>
</dbReference>
<dbReference type="InterPro" id="IPR051396">
    <property type="entry name" value="Bact_Antivir_Def_Nuclease"/>
</dbReference>
<dbReference type="SUPFAM" id="SSF52540">
    <property type="entry name" value="P-loop containing nucleoside triphosphate hydrolases"/>
    <property type="match status" value="1"/>
</dbReference>
<dbReference type="KEGG" id="raq:Rahaq2_2667"/>
<dbReference type="eggNOG" id="COG4637">
    <property type="taxonomic scope" value="Bacteria"/>
</dbReference>
<name>H2IRL3_RAHAC</name>
<dbReference type="GO" id="GO:0005524">
    <property type="term" value="F:ATP binding"/>
    <property type="evidence" value="ECO:0007669"/>
    <property type="project" value="InterPro"/>
</dbReference>
<reference evidence="3" key="2">
    <citation type="submission" date="2012-01" db="EMBL/GenBank/DDBJ databases">
        <title>Complete sequence of chromosome of Rahnella aquatilis CIP 78.65.</title>
        <authorList>
            <person name="Lucas S."/>
            <person name="Han J."/>
            <person name="Lapidus A."/>
            <person name="Cheng J.-F."/>
            <person name="Goodwin L."/>
            <person name="Pitluck S."/>
            <person name="Peters L."/>
            <person name="Ovchinnikova G."/>
            <person name="Held B."/>
            <person name="Detter J.C."/>
            <person name="Han C."/>
            <person name="Tapia R."/>
            <person name="Land M."/>
            <person name="Hauser L."/>
            <person name="Kyrpides N."/>
            <person name="Ivanova N."/>
            <person name="Pagani I."/>
            <person name="Sobecky P."/>
            <person name="Martinez R."/>
            <person name="Woyke T."/>
        </authorList>
    </citation>
    <scope>NUCLEOTIDE SEQUENCE [LARGE SCALE GENOMIC DNA]</scope>
    <source>
        <strain evidence="3">ATCC 33071 / DSM 4594 / JCM 1683 / NBRC 105701 / NCIMB 13365 / CIP 78.65</strain>
    </source>
</reference>
<evidence type="ECO:0000313" key="2">
    <source>
        <dbReference type="EMBL" id="AEX52514.1"/>
    </source>
</evidence>
<dbReference type="InterPro" id="IPR027417">
    <property type="entry name" value="P-loop_NTPase"/>
</dbReference>
<evidence type="ECO:0000259" key="1">
    <source>
        <dbReference type="SMART" id="SM00382"/>
    </source>
</evidence>
<dbReference type="PATRIC" id="fig|745277.3.peg.2573"/>
<dbReference type="InterPro" id="IPR003593">
    <property type="entry name" value="AAA+_ATPase"/>
</dbReference>
<dbReference type="AlphaFoldDB" id="H2IRL3"/>
<feature type="domain" description="AAA+ ATPase" evidence="1">
    <location>
        <begin position="29"/>
        <end position="422"/>
    </location>
</feature>
<gene>
    <name evidence="2" type="ordered locus">Rahaq2_2667</name>
</gene>
<keyword evidence="3" id="KW-1185">Reference proteome</keyword>
<dbReference type="PANTHER" id="PTHR43581">
    <property type="entry name" value="ATP/GTP PHOSPHATASE"/>
    <property type="match status" value="1"/>
</dbReference>
<reference evidence="2 3" key="1">
    <citation type="journal article" date="2012" name="J. Bacteriol.">
        <title>Complete Genome Sequence of Rahnella aquatilis CIP 78.65.</title>
        <authorList>
            <person name="Martinez R.J."/>
            <person name="Bruce D."/>
            <person name="Detter C."/>
            <person name="Goodwin L.A."/>
            <person name="Han J."/>
            <person name="Han C.S."/>
            <person name="Held B."/>
            <person name="Land M.L."/>
            <person name="Mikhailova N."/>
            <person name="Nolan M."/>
            <person name="Pennacchio L."/>
            <person name="Pitluck S."/>
            <person name="Tapia R."/>
            <person name="Woyke T."/>
            <person name="Sobecky P.A."/>
        </authorList>
    </citation>
    <scope>NUCLEOTIDE SEQUENCE [LARGE SCALE GENOMIC DNA]</scope>
    <source>
        <strain evidence="3">ATCC 33071 / DSM 4594 / JCM 1683 / NBRC 105701 / NCIMB 13365 / CIP 78.65</strain>
    </source>
</reference>
<dbReference type="PANTHER" id="PTHR43581:SF2">
    <property type="entry name" value="EXCINUCLEASE ATPASE SUBUNIT"/>
    <property type="match status" value="1"/>
</dbReference>
<dbReference type="InterPro" id="IPR003959">
    <property type="entry name" value="ATPase_AAA_core"/>
</dbReference>
<dbReference type="HOGENOM" id="CLU_042523_0_0_6"/>
<evidence type="ECO:0000313" key="3">
    <source>
        <dbReference type="Proteomes" id="UP000009010"/>
    </source>
</evidence>
<dbReference type="OrthoDB" id="7024727at2"/>